<dbReference type="PANTHER" id="PTHR33121">
    <property type="entry name" value="CYCLIC DI-GMP PHOSPHODIESTERASE PDEF"/>
    <property type="match status" value="1"/>
</dbReference>
<keyword evidence="5" id="KW-1185">Reference proteome</keyword>
<comment type="caution">
    <text evidence="4">The sequence shown here is derived from an EMBL/GenBank/DDBJ whole genome shotgun (WGS) entry which is preliminary data.</text>
</comment>
<evidence type="ECO:0000259" key="2">
    <source>
        <dbReference type="PROSITE" id="PS50110"/>
    </source>
</evidence>
<dbReference type="SMART" id="SM00052">
    <property type="entry name" value="EAL"/>
    <property type="match status" value="1"/>
</dbReference>
<dbReference type="InterPro" id="IPR001633">
    <property type="entry name" value="EAL_dom"/>
</dbReference>
<dbReference type="SUPFAM" id="SSF52172">
    <property type="entry name" value="CheY-like"/>
    <property type="match status" value="1"/>
</dbReference>
<dbReference type="RefSeq" id="WP_380594064.1">
    <property type="nucleotide sequence ID" value="NZ_JBHSDU010000001.1"/>
</dbReference>
<feature type="modified residue" description="4-aspartylphosphate" evidence="1">
    <location>
        <position position="62"/>
    </location>
</feature>
<dbReference type="PROSITE" id="PS50110">
    <property type="entry name" value="RESPONSE_REGULATORY"/>
    <property type="match status" value="1"/>
</dbReference>
<dbReference type="EMBL" id="JBHSDU010000001">
    <property type="protein sequence ID" value="MFC4307633.1"/>
    <property type="molecule type" value="Genomic_DNA"/>
</dbReference>
<keyword evidence="1" id="KW-0597">Phosphoprotein</keyword>
<dbReference type="Gene3D" id="3.20.20.450">
    <property type="entry name" value="EAL domain"/>
    <property type="match status" value="1"/>
</dbReference>
<dbReference type="Pfam" id="PF00563">
    <property type="entry name" value="EAL"/>
    <property type="match status" value="1"/>
</dbReference>
<dbReference type="Gene3D" id="3.40.50.2300">
    <property type="match status" value="1"/>
</dbReference>
<dbReference type="SMART" id="SM00448">
    <property type="entry name" value="REC"/>
    <property type="match status" value="1"/>
</dbReference>
<dbReference type="Proteomes" id="UP001595904">
    <property type="component" value="Unassembled WGS sequence"/>
</dbReference>
<dbReference type="SUPFAM" id="SSF141868">
    <property type="entry name" value="EAL domain-like"/>
    <property type="match status" value="1"/>
</dbReference>
<evidence type="ECO:0000259" key="3">
    <source>
        <dbReference type="PROSITE" id="PS50883"/>
    </source>
</evidence>
<evidence type="ECO:0000256" key="1">
    <source>
        <dbReference type="PROSITE-ProRule" id="PRU00169"/>
    </source>
</evidence>
<protein>
    <submittedName>
        <fullName evidence="4">EAL domain-containing protein</fullName>
    </submittedName>
</protein>
<sequence>MTASPVPIASVLIVDDSFVQRGHAVTICGELGIGRIHEASNGREALALLTAISPRPELVIVDLEMPTMDGPEFLVKLQELGFDIPVIVASSRERALIDTVREMGGVLGLHVLAAVQKPLQADVLRHAIQNAEGRELRRTSQRVDLGVDATSLSDALERSEVYVHYQPKADIRTGIVRGVEALARWKHPTMGQVPPDQFIPVAERSQLIHRLTIDVMNQAMLQNAAWRARGLHLPVAINLSPTLLERSDLALEISSLQQCHGLTPDQIVIEITESSLVTRVGTALSVLAQLRLRGFGLSIDDYGTGFSSMQQLARIPFTELKIDRSFVRGAPERESLQVILRSAIDMANRLGLVTVAEGVETLQEWRMLQEYGCTLGQGWLIAKPMSGEDIIGWMKQYRVQAAQLRA</sequence>
<accession>A0ABV8SJA1</accession>
<dbReference type="Pfam" id="PF00072">
    <property type="entry name" value="Response_reg"/>
    <property type="match status" value="1"/>
</dbReference>
<gene>
    <name evidence="4" type="ORF">ACFPN2_00930</name>
</gene>
<evidence type="ECO:0000313" key="4">
    <source>
        <dbReference type="EMBL" id="MFC4307633.1"/>
    </source>
</evidence>
<dbReference type="PANTHER" id="PTHR33121:SF79">
    <property type="entry name" value="CYCLIC DI-GMP PHOSPHODIESTERASE PDED-RELATED"/>
    <property type="match status" value="1"/>
</dbReference>
<name>A0ABV8SJA1_9GAMM</name>
<dbReference type="PROSITE" id="PS50883">
    <property type="entry name" value="EAL"/>
    <property type="match status" value="1"/>
</dbReference>
<dbReference type="InterPro" id="IPR050706">
    <property type="entry name" value="Cyclic-di-GMP_PDE-like"/>
</dbReference>
<feature type="domain" description="Response regulatory" evidence="2">
    <location>
        <begin position="10"/>
        <end position="132"/>
    </location>
</feature>
<organism evidence="4 5">
    <name type="scientific">Steroidobacter flavus</name>
    <dbReference type="NCBI Taxonomy" id="1842136"/>
    <lineage>
        <taxon>Bacteria</taxon>
        <taxon>Pseudomonadati</taxon>
        <taxon>Pseudomonadota</taxon>
        <taxon>Gammaproteobacteria</taxon>
        <taxon>Steroidobacterales</taxon>
        <taxon>Steroidobacteraceae</taxon>
        <taxon>Steroidobacter</taxon>
    </lineage>
</organism>
<evidence type="ECO:0000313" key="5">
    <source>
        <dbReference type="Proteomes" id="UP001595904"/>
    </source>
</evidence>
<dbReference type="InterPro" id="IPR001789">
    <property type="entry name" value="Sig_transdc_resp-reg_receiver"/>
</dbReference>
<proteinExistence type="predicted"/>
<dbReference type="InterPro" id="IPR011006">
    <property type="entry name" value="CheY-like_superfamily"/>
</dbReference>
<reference evidence="5" key="1">
    <citation type="journal article" date="2019" name="Int. J. Syst. Evol. Microbiol.">
        <title>The Global Catalogue of Microorganisms (GCM) 10K type strain sequencing project: providing services to taxonomists for standard genome sequencing and annotation.</title>
        <authorList>
            <consortium name="The Broad Institute Genomics Platform"/>
            <consortium name="The Broad Institute Genome Sequencing Center for Infectious Disease"/>
            <person name="Wu L."/>
            <person name="Ma J."/>
        </authorList>
    </citation>
    <scope>NUCLEOTIDE SEQUENCE [LARGE SCALE GENOMIC DNA]</scope>
    <source>
        <strain evidence="5">CGMCC 1.10759</strain>
    </source>
</reference>
<dbReference type="CDD" id="cd01948">
    <property type="entry name" value="EAL"/>
    <property type="match status" value="1"/>
</dbReference>
<dbReference type="InterPro" id="IPR035919">
    <property type="entry name" value="EAL_sf"/>
</dbReference>
<feature type="domain" description="EAL" evidence="3">
    <location>
        <begin position="145"/>
        <end position="398"/>
    </location>
</feature>